<dbReference type="EMBL" id="CP011390">
    <property type="protein sequence ID" value="ANE49497.1"/>
    <property type="molecule type" value="Genomic_DNA"/>
</dbReference>
<gene>
    <name evidence="1" type="ORF">SY85_02260</name>
</gene>
<protein>
    <submittedName>
        <fullName evidence="1">Regulatory protein MarR</fullName>
    </submittedName>
</protein>
<organism evidence="1 2">
    <name type="scientific">Flavisolibacter tropicus</name>
    <dbReference type="NCBI Taxonomy" id="1492898"/>
    <lineage>
        <taxon>Bacteria</taxon>
        <taxon>Pseudomonadati</taxon>
        <taxon>Bacteroidota</taxon>
        <taxon>Chitinophagia</taxon>
        <taxon>Chitinophagales</taxon>
        <taxon>Chitinophagaceae</taxon>
        <taxon>Flavisolibacter</taxon>
    </lineage>
</organism>
<dbReference type="SUPFAM" id="SSF47413">
    <property type="entry name" value="lambda repressor-like DNA-binding domains"/>
    <property type="match status" value="1"/>
</dbReference>
<dbReference type="PATRIC" id="fig|1492898.3.peg.494"/>
<dbReference type="AlphaFoldDB" id="A0A172TRS5"/>
<dbReference type="KEGG" id="fla:SY85_02260"/>
<reference evidence="1 2" key="2">
    <citation type="journal article" date="2016" name="Int. J. Syst. Evol. Microbiol.">
        <title>Flavisolibacter tropicus sp. nov., isolated from tropical soil.</title>
        <authorList>
            <person name="Lee J.J."/>
            <person name="Kang M.S."/>
            <person name="Kim G.S."/>
            <person name="Lee C.S."/>
            <person name="Lim S."/>
            <person name="Lee J."/>
            <person name="Roh S.H."/>
            <person name="Kang H."/>
            <person name="Ha J.M."/>
            <person name="Bae S."/>
            <person name="Jung H.Y."/>
            <person name="Kim M.K."/>
        </authorList>
    </citation>
    <scope>NUCLEOTIDE SEQUENCE [LARGE SCALE GENOMIC DNA]</scope>
    <source>
        <strain evidence="1 2">LCS9</strain>
    </source>
</reference>
<dbReference type="Proteomes" id="UP000077177">
    <property type="component" value="Chromosome"/>
</dbReference>
<dbReference type="InterPro" id="IPR001387">
    <property type="entry name" value="Cro/C1-type_HTH"/>
</dbReference>
<dbReference type="OrthoDB" id="7064118at2"/>
<dbReference type="InterPro" id="IPR010982">
    <property type="entry name" value="Lambda_DNA-bd_dom_sf"/>
</dbReference>
<dbReference type="GO" id="GO:0003677">
    <property type="term" value="F:DNA binding"/>
    <property type="evidence" value="ECO:0007669"/>
    <property type="project" value="InterPro"/>
</dbReference>
<sequence>MTSIITGDIINSRKLKNPTTWLTPLKEVFQEYGKTPKVWEVFRGDSFQIEIKKPETALLCALKIKACIKSIKELDVRMAIGIGPKDHAASKITESNGEAFIYSGETFENLKKWKKNLAIKSPWAELDSELNLMLTLASIGMDRWTPIAAELMFMTLKHRHLSQKELAEKIGRPQSSISEGQKRAHYNEIMELEAYYHNKIGQQPY</sequence>
<dbReference type="CDD" id="cd00093">
    <property type="entry name" value="HTH_XRE"/>
    <property type="match status" value="1"/>
</dbReference>
<accession>A0A172TRS5</accession>
<dbReference type="RefSeq" id="WP_066401607.1">
    <property type="nucleotide sequence ID" value="NZ_CP011390.1"/>
</dbReference>
<evidence type="ECO:0000313" key="2">
    <source>
        <dbReference type="Proteomes" id="UP000077177"/>
    </source>
</evidence>
<proteinExistence type="predicted"/>
<dbReference type="STRING" id="1492898.SY85_02260"/>
<name>A0A172TRS5_9BACT</name>
<reference evidence="2" key="1">
    <citation type="submission" date="2015-01" db="EMBL/GenBank/DDBJ databases">
        <title>Flavisolibacter sp./LCS9/ whole genome sequencing.</title>
        <authorList>
            <person name="Kim M.K."/>
            <person name="Srinivasan S."/>
            <person name="Lee J.-J."/>
        </authorList>
    </citation>
    <scope>NUCLEOTIDE SEQUENCE [LARGE SCALE GENOMIC DNA]</scope>
    <source>
        <strain evidence="2">LCS9</strain>
    </source>
</reference>
<keyword evidence="2" id="KW-1185">Reference proteome</keyword>
<evidence type="ECO:0000313" key="1">
    <source>
        <dbReference type="EMBL" id="ANE49497.1"/>
    </source>
</evidence>